<gene>
    <name evidence="2" type="ORF">PHLGIDRAFT_104955</name>
</gene>
<evidence type="ECO:0000313" key="3">
    <source>
        <dbReference type="Proteomes" id="UP000053257"/>
    </source>
</evidence>
<dbReference type="STRING" id="745531.A0A0C3SBK7"/>
<evidence type="ECO:0000259" key="1">
    <source>
        <dbReference type="PROSITE" id="PS50097"/>
    </source>
</evidence>
<proteinExistence type="predicted"/>
<reference evidence="2 3" key="1">
    <citation type="journal article" date="2014" name="PLoS Genet.">
        <title>Analysis of the Phlebiopsis gigantea genome, transcriptome and secretome provides insight into its pioneer colonization strategies of wood.</title>
        <authorList>
            <person name="Hori C."/>
            <person name="Ishida T."/>
            <person name="Igarashi K."/>
            <person name="Samejima M."/>
            <person name="Suzuki H."/>
            <person name="Master E."/>
            <person name="Ferreira P."/>
            <person name="Ruiz-Duenas F.J."/>
            <person name="Held B."/>
            <person name="Canessa P."/>
            <person name="Larrondo L.F."/>
            <person name="Schmoll M."/>
            <person name="Druzhinina I.S."/>
            <person name="Kubicek C.P."/>
            <person name="Gaskell J.A."/>
            <person name="Kersten P."/>
            <person name="St John F."/>
            <person name="Glasner J."/>
            <person name="Sabat G."/>
            <person name="Splinter BonDurant S."/>
            <person name="Syed K."/>
            <person name="Yadav J."/>
            <person name="Mgbeahuruike A.C."/>
            <person name="Kovalchuk A."/>
            <person name="Asiegbu F.O."/>
            <person name="Lackner G."/>
            <person name="Hoffmeister D."/>
            <person name="Rencoret J."/>
            <person name="Gutierrez A."/>
            <person name="Sun H."/>
            <person name="Lindquist E."/>
            <person name="Barry K."/>
            <person name="Riley R."/>
            <person name="Grigoriev I.V."/>
            <person name="Henrissat B."/>
            <person name="Kues U."/>
            <person name="Berka R.M."/>
            <person name="Martinez A.T."/>
            <person name="Covert S.F."/>
            <person name="Blanchette R.A."/>
            <person name="Cullen D."/>
        </authorList>
    </citation>
    <scope>NUCLEOTIDE SEQUENCE [LARGE SCALE GENOMIC DNA]</scope>
    <source>
        <strain evidence="2 3">11061_1 CR5-6</strain>
    </source>
</reference>
<name>A0A0C3SBK7_PHLG1</name>
<dbReference type="HOGENOM" id="CLU_051530_3_0_1"/>
<keyword evidence="3" id="KW-1185">Reference proteome</keyword>
<sequence length="293" mass="32605">MHASSIAAHDKGCLWSPVFWTAGDSEPLPPDLTLVSSDYVLFHVHKHRLLLFSKNDFAGLLSSHADGSDNMSQPNQVMLVEVDEDSAVLAVVLSVVYDIPLGSLAPLEVVSPAIKSLEKYDISLQELAVPHRFLGEQLLSHALMRPMDVYVLAAEHQLEAIAAHTSSYLLAYPLARLSTEFAVRMGAQYLRRLYILQHARMTQLKFMLYGPLESHLATSQCGSEERKRIQRAWTVAVADLAWTAKGDMAPHTLQRAMLSIELDDAVTCTECKEAIRSRINAITKTWAIRENTI</sequence>
<protein>
    <recommendedName>
        <fullName evidence="1">BTB domain-containing protein</fullName>
    </recommendedName>
</protein>
<organism evidence="2 3">
    <name type="scientific">Phlebiopsis gigantea (strain 11061_1 CR5-6)</name>
    <name type="common">White-rot fungus</name>
    <name type="synonym">Peniophora gigantea</name>
    <dbReference type="NCBI Taxonomy" id="745531"/>
    <lineage>
        <taxon>Eukaryota</taxon>
        <taxon>Fungi</taxon>
        <taxon>Dikarya</taxon>
        <taxon>Basidiomycota</taxon>
        <taxon>Agaricomycotina</taxon>
        <taxon>Agaricomycetes</taxon>
        <taxon>Polyporales</taxon>
        <taxon>Phanerochaetaceae</taxon>
        <taxon>Phlebiopsis</taxon>
    </lineage>
</organism>
<dbReference type="EMBL" id="KN840486">
    <property type="protein sequence ID" value="KIP08055.1"/>
    <property type="molecule type" value="Genomic_DNA"/>
</dbReference>
<evidence type="ECO:0000313" key="2">
    <source>
        <dbReference type="EMBL" id="KIP08055.1"/>
    </source>
</evidence>
<dbReference type="PROSITE" id="PS50097">
    <property type="entry name" value="BTB"/>
    <property type="match status" value="1"/>
</dbReference>
<dbReference type="OrthoDB" id="3265815at2759"/>
<feature type="domain" description="BTB" evidence="1">
    <location>
        <begin position="30"/>
        <end position="98"/>
    </location>
</feature>
<dbReference type="Proteomes" id="UP000053257">
    <property type="component" value="Unassembled WGS sequence"/>
</dbReference>
<dbReference type="InterPro" id="IPR000210">
    <property type="entry name" value="BTB/POZ_dom"/>
</dbReference>
<dbReference type="AlphaFoldDB" id="A0A0C3SBK7"/>
<accession>A0A0C3SBK7</accession>